<protein>
    <recommendedName>
        <fullName evidence="3">DUF2917 domain-containing protein</fullName>
    </recommendedName>
</protein>
<keyword evidence="2" id="KW-1185">Reference proteome</keyword>
<dbReference type="AlphaFoldDB" id="A0A1H2PNR8"/>
<evidence type="ECO:0000313" key="2">
    <source>
        <dbReference type="Proteomes" id="UP000243719"/>
    </source>
</evidence>
<name>A0A1H2PNR8_9BURK</name>
<proteinExistence type="predicted"/>
<organism evidence="1 2">
    <name type="scientific">Chitinasiproducens palmae</name>
    <dbReference type="NCBI Taxonomy" id="1770053"/>
    <lineage>
        <taxon>Bacteria</taxon>
        <taxon>Pseudomonadati</taxon>
        <taxon>Pseudomonadota</taxon>
        <taxon>Betaproteobacteria</taxon>
        <taxon>Burkholderiales</taxon>
        <taxon>Burkholderiaceae</taxon>
        <taxon>Chitinasiproducens</taxon>
    </lineage>
</organism>
<gene>
    <name evidence="1" type="ORF">SAMN05216551_10519</name>
</gene>
<accession>A0A1H2PNR8</accession>
<dbReference type="EMBL" id="FNLO01000005">
    <property type="protein sequence ID" value="SDV48354.1"/>
    <property type="molecule type" value="Genomic_DNA"/>
</dbReference>
<dbReference type="Proteomes" id="UP000243719">
    <property type="component" value="Unassembled WGS sequence"/>
</dbReference>
<dbReference type="Pfam" id="PF11142">
    <property type="entry name" value="DUF2917"/>
    <property type="match status" value="1"/>
</dbReference>
<sequence length="129" mass="14389">MEPWLTGEGIMRAQVTRTDLTLEAGEQCGWRLRWGGSLRLDGPADARLWLTRDGDPRDYWLGAGETVTLRRGERVWLGNESTRALAVAVRTSHTAALPWADARPAWHREGARLLARWMPALGGAQRGNC</sequence>
<evidence type="ECO:0008006" key="3">
    <source>
        <dbReference type="Google" id="ProtNLM"/>
    </source>
</evidence>
<dbReference type="OrthoDB" id="9005660at2"/>
<dbReference type="STRING" id="1770053.SAMN05216551_10519"/>
<reference evidence="2" key="1">
    <citation type="submission" date="2016-09" db="EMBL/GenBank/DDBJ databases">
        <authorList>
            <person name="Varghese N."/>
            <person name="Submissions S."/>
        </authorList>
    </citation>
    <scope>NUCLEOTIDE SEQUENCE [LARGE SCALE GENOMIC DNA]</scope>
    <source>
        <strain evidence="2">JS23</strain>
    </source>
</reference>
<dbReference type="InterPro" id="IPR021317">
    <property type="entry name" value="DUF2917"/>
</dbReference>
<evidence type="ECO:0000313" key="1">
    <source>
        <dbReference type="EMBL" id="SDV48354.1"/>
    </source>
</evidence>